<protein>
    <recommendedName>
        <fullName evidence="1">RNase H type-1 domain-containing protein</fullName>
    </recommendedName>
</protein>
<organism evidence="2 3">
    <name type="scientific">Scophthalmus maximus</name>
    <name type="common">Turbot</name>
    <name type="synonym">Psetta maxima</name>
    <dbReference type="NCBI Taxonomy" id="52904"/>
    <lineage>
        <taxon>Eukaryota</taxon>
        <taxon>Metazoa</taxon>
        <taxon>Chordata</taxon>
        <taxon>Craniata</taxon>
        <taxon>Vertebrata</taxon>
        <taxon>Euteleostomi</taxon>
        <taxon>Actinopterygii</taxon>
        <taxon>Neopterygii</taxon>
        <taxon>Teleostei</taxon>
        <taxon>Neoteleostei</taxon>
        <taxon>Acanthomorphata</taxon>
        <taxon>Carangaria</taxon>
        <taxon>Pleuronectiformes</taxon>
        <taxon>Pleuronectoidei</taxon>
        <taxon>Scophthalmidae</taxon>
        <taxon>Scophthalmus</taxon>
    </lineage>
</organism>
<comment type="caution">
    <text evidence="2">The sequence shown here is derived from an EMBL/GenBank/DDBJ whole genome shotgun (WGS) entry which is preliminary data.</text>
</comment>
<dbReference type="EMBL" id="VEVO01000003">
    <property type="protein sequence ID" value="KAF0044798.1"/>
    <property type="molecule type" value="Genomic_DNA"/>
</dbReference>
<accession>A0A6A4TJZ9</accession>
<dbReference type="GO" id="GO:0004523">
    <property type="term" value="F:RNA-DNA hybrid ribonuclease activity"/>
    <property type="evidence" value="ECO:0007669"/>
    <property type="project" value="InterPro"/>
</dbReference>
<dbReference type="Pfam" id="PF00075">
    <property type="entry name" value="RNase_H"/>
    <property type="match status" value="1"/>
</dbReference>
<dbReference type="InterPro" id="IPR036397">
    <property type="entry name" value="RNaseH_sf"/>
</dbReference>
<dbReference type="AlphaFoldDB" id="A0A6A4TJZ9"/>
<dbReference type="Gene3D" id="3.30.420.10">
    <property type="entry name" value="Ribonuclease H-like superfamily/Ribonuclease H"/>
    <property type="match status" value="1"/>
</dbReference>
<evidence type="ECO:0000259" key="1">
    <source>
        <dbReference type="PROSITE" id="PS50879"/>
    </source>
</evidence>
<dbReference type="InterPro" id="IPR012337">
    <property type="entry name" value="RNaseH-like_sf"/>
</dbReference>
<dbReference type="Proteomes" id="UP000438429">
    <property type="component" value="Unassembled WGS sequence"/>
</dbReference>
<name>A0A6A4TJZ9_SCOMX</name>
<dbReference type="SUPFAM" id="SSF53098">
    <property type="entry name" value="Ribonuclease H-like"/>
    <property type="match status" value="1"/>
</dbReference>
<proteinExistence type="predicted"/>
<feature type="domain" description="RNase H type-1" evidence="1">
    <location>
        <begin position="33"/>
        <end position="176"/>
    </location>
</feature>
<sequence length="176" mass="19926">MMSFLGRCNYSRNYIPSYCDNTAILRCLILDKGVRNLTLPLDWSSEAKACFIQLKQLLAHYAVIKLDKEQGKYKTEEVQPLEAGSAQKAELVAVMKALQRHSGEKINLYTDSAYVHGLCHWELTKIQRGSWNTSTGNAVKRQQEVQQLAEAIMQPKELAVIIKSTSKRNRPSLKGK</sequence>
<dbReference type="PROSITE" id="PS50879">
    <property type="entry name" value="RNASE_H_1"/>
    <property type="match status" value="1"/>
</dbReference>
<dbReference type="GO" id="GO:0003676">
    <property type="term" value="F:nucleic acid binding"/>
    <property type="evidence" value="ECO:0007669"/>
    <property type="project" value="InterPro"/>
</dbReference>
<evidence type="ECO:0000313" key="2">
    <source>
        <dbReference type="EMBL" id="KAF0044798.1"/>
    </source>
</evidence>
<gene>
    <name evidence="2" type="ORF">F2P81_003956</name>
</gene>
<dbReference type="InterPro" id="IPR002156">
    <property type="entry name" value="RNaseH_domain"/>
</dbReference>
<reference evidence="2 3" key="1">
    <citation type="submission" date="2019-06" db="EMBL/GenBank/DDBJ databases">
        <title>Draft genomes of female and male turbot (Scophthalmus maximus).</title>
        <authorList>
            <person name="Xu H."/>
            <person name="Xu X.-W."/>
            <person name="Shao C."/>
            <person name="Chen S."/>
        </authorList>
    </citation>
    <scope>NUCLEOTIDE SEQUENCE [LARGE SCALE GENOMIC DNA]</scope>
    <source>
        <strain evidence="2">Ysfricsl-2016a</strain>
        <tissue evidence="2">Blood</tissue>
    </source>
</reference>
<evidence type="ECO:0000313" key="3">
    <source>
        <dbReference type="Proteomes" id="UP000438429"/>
    </source>
</evidence>